<evidence type="ECO:0000259" key="2">
    <source>
        <dbReference type="Pfam" id="PF01965"/>
    </source>
</evidence>
<protein>
    <submittedName>
        <fullName evidence="3">Type 1 glutamine amidotransferase</fullName>
    </submittedName>
</protein>
<keyword evidence="3" id="KW-0315">Glutamine amidotransferase</keyword>
<dbReference type="EMBL" id="JAPFQN010000003">
    <property type="protein sequence ID" value="MCX2743067.1"/>
    <property type="molecule type" value="Genomic_DNA"/>
</dbReference>
<evidence type="ECO:0000313" key="4">
    <source>
        <dbReference type="Proteomes" id="UP001209885"/>
    </source>
</evidence>
<dbReference type="PANTHER" id="PTHR42733">
    <property type="entry name" value="DJ-1 PROTEIN"/>
    <property type="match status" value="1"/>
</dbReference>
<dbReference type="NCBIfam" id="TIGR01382">
    <property type="entry name" value="PfpI"/>
    <property type="match status" value="1"/>
</dbReference>
<dbReference type="PROSITE" id="PS51276">
    <property type="entry name" value="PEPTIDASE_C56_PFPI"/>
    <property type="match status" value="1"/>
</dbReference>
<comment type="caution">
    <text evidence="3">The sequence shown here is derived from an EMBL/GenBank/DDBJ whole genome shotgun (WGS) entry which is preliminary data.</text>
</comment>
<dbReference type="Proteomes" id="UP001209885">
    <property type="component" value="Unassembled WGS sequence"/>
</dbReference>
<dbReference type="CDD" id="cd03134">
    <property type="entry name" value="GATase1_PfpI_like"/>
    <property type="match status" value="1"/>
</dbReference>
<evidence type="ECO:0000313" key="3">
    <source>
        <dbReference type="EMBL" id="MCX2743067.1"/>
    </source>
</evidence>
<evidence type="ECO:0000256" key="1">
    <source>
        <dbReference type="ARBA" id="ARBA00008542"/>
    </source>
</evidence>
<dbReference type="SUPFAM" id="SSF52317">
    <property type="entry name" value="Class I glutamine amidotransferase-like"/>
    <property type="match status" value="1"/>
</dbReference>
<dbReference type="RefSeq" id="WP_266055438.1">
    <property type="nucleotide sequence ID" value="NZ_JAPFQN010000003.1"/>
</dbReference>
<dbReference type="InterPro" id="IPR029062">
    <property type="entry name" value="Class_I_gatase-like"/>
</dbReference>
<comment type="similarity">
    <text evidence="1">Belongs to the peptidase C56 family.</text>
</comment>
<keyword evidence="4" id="KW-1185">Reference proteome</keyword>
<organism evidence="3 4">
    <name type="scientific">Mangrovivirga halotolerans</name>
    <dbReference type="NCBI Taxonomy" id="2993936"/>
    <lineage>
        <taxon>Bacteria</taxon>
        <taxon>Pseudomonadati</taxon>
        <taxon>Bacteroidota</taxon>
        <taxon>Cytophagia</taxon>
        <taxon>Cytophagales</taxon>
        <taxon>Mangrovivirgaceae</taxon>
        <taxon>Mangrovivirga</taxon>
    </lineage>
</organism>
<name>A0ABT3RNA3_9BACT</name>
<sequence length="187" mass="20870">MKVLNNKKVAVLLTDGFEEVEFTKPMEALMNSGADVEVIAPEGKKVKSWDHDHWSREYDVDKNLDEVNSDDYNALMLPGGVMNPDSLRMNDKAVEFVGGFFEKGKPIAAICHAPQLLIETGALTGREMTSYPSLKSDIKNAGARWVDKEVVVDQGLTTSRNPDDIPAFIDKMIEEFAEGKHERQKTI</sequence>
<dbReference type="InterPro" id="IPR002818">
    <property type="entry name" value="DJ-1/PfpI"/>
</dbReference>
<dbReference type="Gene3D" id="3.40.50.880">
    <property type="match status" value="1"/>
</dbReference>
<dbReference type="InterPro" id="IPR006286">
    <property type="entry name" value="C56_PfpI-like"/>
</dbReference>
<accession>A0ABT3RNA3</accession>
<reference evidence="3 4" key="1">
    <citation type="submission" date="2022-11" db="EMBL/GenBank/DDBJ databases">
        <title>The characterization of three novel Bacteroidetes species and genomic analysis of their roles in tidal elemental geochemical cycles.</title>
        <authorList>
            <person name="Ma K."/>
        </authorList>
    </citation>
    <scope>NUCLEOTIDE SEQUENCE [LARGE SCALE GENOMIC DNA]</scope>
    <source>
        <strain evidence="3 4">M17</strain>
    </source>
</reference>
<dbReference type="Pfam" id="PF01965">
    <property type="entry name" value="DJ-1_PfpI"/>
    <property type="match status" value="1"/>
</dbReference>
<dbReference type="PANTHER" id="PTHR42733:SF12">
    <property type="entry name" value="PROTEINASE"/>
    <property type="match status" value="1"/>
</dbReference>
<proteinExistence type="inferred from homology"/>
<feature type="domain" description="DJ-1/PfpI" evidence="2">
    <location>
        <begin position="7"/>
        <end position="175"/>
    </location>
</feature>
<gene>
    <name evidence="3" type="ORF">OO013_04280</name>
</gene>